<evidence type="ECO:0000256" key="1">
    <source>
        <dbReference type="ARBA" id="ARBA00022576"/>
    </source>
</evidence>
<dbReference type="PROSITE" id="PS00600">
    <property type="entry name" value="AA_TRANSFER_CLASS_3"/>
    <property type="match status" value="1"/>
</dbReference>
<evidence type="ECO:0000256" key="3">
    <source>
        <dbReference type="ARBA" id="ARBA00022898"/>
    </source>
</evidence>
<dbReference type="Pfam" id="PF00202">
    <property type="entry name" value="Aminotran_3"/>
    <property type="match status" value="1"/>
</dbReference>
<keyword evidence="4" id="KW-0963">Cytoplasm</keyword>
<dbReference type="eggNOG" id="COG4992">
    <property type="taxonomic scope" value="Bacteria"/>
</dbReference>
<dbReference type="PATRIC" id="fig|1292034.3.peg.3265"/>
<feature type="binding site" evidence="4">
    <location>
        <position position="283"/>
    </location>
    <ligand>
        <name>pyridoxal 5'-phosphate</name>
        <dbReference type="ChEBI" id="CHEBI:597326"/>
    </ligand>
</feature>
<dbReference type="InterPro" id="IPR049704">
    <property type="entry name" value="Aminotrans_3_PPA_site"/>
</dbReference>
<comment type="pathway">
    <text evidence="4">Amino-acid biosynthesis; L-arginine biosynthesis; N(2)-acetyl-L-ornithine from L-glutamate: step 4/4.</text>
</comment>
<dbReference type="GO" id="GO:0006526">
    <property type="term" value="P:L-arginine biosynthetic process"/>
    <property type="evidence" value="ECO:0007669"/>
    <property type="project" value="UniProtKB-UniRule"/>
</dbReference>
<dbReference type="PANTHER" id="PTHR11986:SF113">
    <property type="entry name" value="SUCCINYLORNITHINE TRANSAMINASE"/>
    <property type="match status" value="1"/>
</dbReference>
<dbReference type="GO" id="GO:0003992">
    <property type="term" value="F:N2-acetyl-L-ornithine:2-oxoglutarate 5-aminotransferase activity"/>
    <property type="evidence" value="ECO:0007669"/>
    <property type="project" value="UniProtKB-UniRule"/>
</dbReference>
<dbReference type="UniPathway" id="UPA00068">
    <property type="reaction ID" value="UER00109"/>
</dbReference>
<dbReference type="GO" id="GO:0005737">
    <property type="term" value="C:cytoplasm"/>
    <property type="evidence" value="ECO:0007669"/>
    <property type="project" value="UniProtKB-SubCell"/>
</dbReference>
<dbReference type="CDD" id="cd00610">
    <property type="entry name" value="OAT_like"/>
    <property type="match status" value="1"/>
</dbReference>
<dbReference type="PIRSF" id="PIRSF000521">
    <property type="entry name" value="Transaminase_4ab_Lys_Orn"/>
    <property type="match status" value="1"/>
</dbReference>
<evidence type="ECO:0000256" key="4">
    <source>
        <dbReference type="HAMAP-Rule" id="MF_01107"/>
    </source>
</evidence>
<dbReference type="InterPro" id="IPR005814">
    <property type="entry name" value="Aminotrans_3"/>
</dbReference>
<dbReference type="AlphaFoldDB" id="R0E5L6"/>
<evidence type="ECO:0000313" key="6">
    <source>
        <dbReference type="Proteomes" id="UP000013063"/>
    </source>
</evidence>
<feature type="modified residue" description="N6-(pyridoxal phosphate)lysine" evidence="4">
    <location>
        <position position="254"/>
    </location>
</feature>
<dbReference type="EMBL" id="APMP01000025">
    <property type="protein sequence ID" value="ENZ80858.1"/>
    <property type="molecule type" value="Genomic_DNA"/>
</dbReference>
<dbReference type="InterPro" id="IPR015424">
    <property type="entry name" value="PyrdxlP-dep_Trfase"/>
</dbReference>
<dbReference type="PANTHER" id="PTHR11986">
    <property type="entry name" value="AMINOTRANSFERASE CLASS III"/>
    <property type="match status" value="1"/>
</dbReference>
<keyword evidence="2 4" id="KW-0808">Transferase</keyword>
<dbReference type="FunFam" id="3.40.640.10:FF:000004">
    <property type="entry name" value="Acetylornithine aminotransferase"/>
    <property type="match status" value="1"/>
</dbReference>
<keyword evidence="1 4" id="KW-0032">Aminotransferase</keyword>
<reference evidence="5 6" key="1">
    <citation type="journal article" date="2013" name="Genome Announc.">
        <title>Draft Genome Sequence for Caulobacter sp. Strain OR37, a Bacterium Tolerant to Heavy Metals.</title>
        <authorList>
            <person name="Utturkar S.M."/>
            <person name="Bollmann A."/>
            <person name="Brzoska R.M."/>
            <person name="Klingeman D.M."/>
            <person name="Epstein S.E."/>
            <person name="Palumbo A.V."/>
            <person name="Brown S.D."/>
        </authorList>
    </citation>
    <scope>NUCLEOTIDE SEQUENCE [LARGE SCALE GENOMIC DNA]</scope>
    <source>
        <strain evidence="5 6">OR37</strain>
    </source>
</reference>
<feature type="binding site" evidence="4">
    <location>
        <position position="138"/>
    </location>
    <ligand>
        <name>pyridoxal 5'-phosphate</name>
        <dbReference type="ChEBI" id="CHEBI:597326"/>
    </ligand>
</feature>
<accession>R0E5L6</accession>
<feature type="binding site" evidence="4">
    <location>
        <begin position="105"/>
        <end position="106"/>
    </location>
    <ligand>
        <name>pyridoxal 5'-phosphate</name>
        <dbReference type="ChEBI" id="CHEBI:597326"/>
    </ligand>
</feature>
<dbReference type="STRING" id="1292034.OR37_03294"/>
<keyword evidence="4" id="KW-0055">Arginine biosynthesis</keyword>
<dbReference type="Proteomes" id="UP000013063">
    <property type="component" value="Unassembled WGS sequence"/>
</dbReference>
<proteinExistence type="inferred from homology"/>
<keyword evidence="3 4" id="KW-0663">Pyridoxal phosphate</keyword>
<organism evidence="5 6">
    <name type="scientific">Caulobacter vibrioides OR37</name>
    <dbReference type="NCBI Taxonomy" id="1292034"/>
    <lineage>
        <taxon>Bacteria</taxon>
        <taxon>Pseudomonadati</taxon>
        <taxon>Pseudomonadota</taxon>
        <taxon>Alphaproteobacteria</taxon>
        <taxon>Caulobacterales</taxon>
        <taxon>Caulobacteraceae</taxon>
        <taxon>Caulobacter</taxon>
    </lineage>
</organism>
<sequence>MSTATSSNASQHHIMGVYNRAPLAFERGRGARLFSTEGGEYLDCVAGIATNGLGHAHPVLVDVLKAQAEKLWHVSNIYRIPEQEALADAICAATFGDVVFFTNSGTEAVECALKTARKYHSANGQPERIDIYGFDGSFHGRTYAAVNASGNPSYVDGFGPRLPGYSQLTFGDHEAIKAAIASPTTAAIIVEPVQGEGGARAIPTQCLKGLRELCDEHGVLLIYDEVQCGMGRTGKLFAHEWAEGGAPHIMAVAKALGGGFPIGACLATTEAAKGMTVAAHGSTFGGNPLAMAVGKAAFDLINSPETLDNVNTVAGFFTQQLNGLKDRFPDVIVDIRGKGLLIGIKLIPNNREFMVLARDQHLLVAGGGDNCVRLLPPLNLTIEEASEAVAKLEKACEVARAKASAA</sequence>
<dbReference type="RefSeq" id="WP_004622236.1">
    <property type="nucleotide sequence ID" value="NZ_APMP01000025.1"/>
</dbReference>
<protein>
    <recommendedName>
        <fullName evidence="4">Acetylornithine aminotransferase</fullName>
        <shortName evidence="4">ACOAT</shortName>
        <ecNumber evidence="4">2.6.1.11</ecNumber>
    </recommendedName>
</protein>
<comment type="caution">
    <text evidence="5">The sequence shown here is derived from an EMBL/GenBank/DDBJ whole genome shotgun (WGS) entry which is preliminary data.</text>
</comment>
<comment type="subunit">
    <text evidence="4">Homodimer.</text>
</comment>
<dbReference type="NCBIfam" id="TIGR00707">
    <property type="entry name" value="argD"/>
    <property type="match status" value="1"/>
</dbReference>
<dbReference type="EC" id="2.6.1.11" evidence="4"/>
<dbReference type="GO" id="GO:0042802">
    <property type="term" value="F:identical protein binding"/>
    <property type="evidence" value="ECO:0007669"/>
    <property type="project" value="TreeGrafter"/>
</dbReference>
<feature type="binding site" evidence="4">
    <location>
        <position position="282"/>
    </location>
    <ligand>
        <name>N(2)-acetyl-L-ornithine</name>
        <dbReference type="ChEBI" id="CHEBI:57805"/>
    </ligand>
</feature>
<dbReference type="OrthoDB" id="9801834at2"/>
<dbReference type="SUPFAM" id="SSF53383">
    <property type="entry name" value="PLP-dependent transferases"/>
    <property type="match status" value="1"/>
</dbReference>
<dbReference type="HAMAP" id="MF_01107">
    <property type="entry name" value="ArgD_aminotrans_3"/>
    <property type="match status" value="1"/>
</dbReference>
<evidence type="ECO:0000256" key="2">
    <source>
        <dbReference type="ARBA" id="ARBA00022679"/>
    </source>
</evidence>
<comment type="similarity">
    <text evidence="4">Belongs to the class-III pyridoxal-phosphate-dependent aminotransferase family. ArgD subfamily.</text>
</comment>
<evidence type="ECO:0000313" key="5">
    <source>
        <dbReference type="EMBL" id="ENZ80858.1"/>
    </source>
</evidence>
<dbReference type="InterPro" id="IPR015421">
    <property type="entry name" value="PyrdxlP-dep_Trfase_major"/>
</dbReference>
<dbReference type="InterPro" id="IPR050103">
    <property type="entry name" value="Class-III_PLP-dep_AT"/>
</dbReference>
<gene>
    <name evidence="4" type="primary">argD</name>
    <name evidence="5" type="ORF">OR37_03294</name>
</gene>
<dbReference type="InterPro" id="IPR004636">
    <property type="entry name" value="AcOrn/SuccOrn_fam"/>
</dbReference>
<comment type="cofactor">
    <cofactor evidence="4">
        <name>pyridoxal 5'-phosphate</name>
        <dbReference type="ChEBI" id="CHEBI:597326"/>
    </cofactor>
    <text evidence="4">Binds 1 pyridoxal phosphate per subunit.</text>
</comment>
<comment type="subcellular location">
    <subcellularLocation>
        <location evidence="4">Cytoplasm</location>
    </subcellularLocation>
</comment>
<comment type="miscellaneous">
    <text evidence="4">May also have succinyldiaminopimelate aminotransferase activity, thus carrying out the corresponding step in lysine biosynthesis.</text>
</comment>
<dbReference type="GO" id="GO:0030170">
    <property type="term" value="F:pyridoxal phosphate binding"/>
    <property type="evidence" value="ECO:0007669"/>
    <property type="project" value="InterPro"/>
</dbReference>
<comment type="catalytic activity">
    <reaction evidence="4">
        <text>N(2)-acetyl-L-ornithine + 2-oxoglutarate = N-acetyl-L-glutamate 5-semialdehyde + L-glutamate</text>
        <dbReference type="Rhea" id="RHEA:18049"/>
        <dbReference type="ChEBI" id="CHEBI:16810"/>
        <dbReference type="ChEBI" id="CHEBI:29123"/>
        <dbReference type="ChEBI" id="CHEBI:29985"/>
        <dbReference type="ChEBI" id="CHEBI:57805"/>
        <dbReference type="EC" id="2.6.1.11"/>
    </reaction>
</comment>
<dbReference type="Gene3D" id="3.90.1150.10">
    <property type="entry name" value="Aspartate Aminotransferase, domain 1"/>
    <property type="match status" value="1"/>
</dbReference>
<dbReference type="Gene3D" id="3.40.640.10">
    <property type="entry name" value="Type I PLP-dependent aspartate aminotransferase-like (Major domain)"/>
    <property type="match status" value="1"/>
</dbReference>
<feature type="binding site" evidence="4">
    <location>
        <position position="141"/>
    </location>
    <ligand>
        <name>N(2)-acetyl-L-ornithine</name>
        <dbReference type="ChEBI" id="CHEBI:57805"/>
    </ligand>
</feature>
<name>R0E5L6_CAUVI</name>
<dbReference type="NCBIfam" id="NF002325">
    <property type="entry name" value="PRK01278.1"/>
    <property type="match status" value="1"/>
</dbReference>
<dbReference type="InterPro" id="IPR015422">
    <property type="entry name" value="PyrdxlP-dep_Trfase_small"/>
</dbReference>
<keyword evidence="4" id="KW-0028">Amino-acid biosynthesis</keyword>
<feature type="binding site" evidence="4">
    <location>
        <begin position="224"/>
        <end position="227"/>
    </location>
    <ligand>
        <name>pyridoxal 5'-phosphate</name>
        <dbReference type="ChEBI" id="CHEBI:597326"/>
    </ligand>
</feature>
<keyword evidence="6" id="KW-1185">Reference proteome</keyword>